<evidence type="ECO:0000313" key="2">
    <source>
        <dbReference type="EMBL" id="KAF2227064.1"/>
    </source>
</evidence>
<reference evidence="3" key="1">
    <citation type="journal article" date="2020" name="Stud. Mycol.">
        <title>101 Dothideomycetes genomes: A test case for predicting lifestyles and emergence of pathogens.</title>
        <authorList>
            <person name="Haridas S."/>
            <person name="Albert R."/>
            <person name="Binder M."/>
            <person name="Bloem J."/>
            <person name="LaButti K."/>
            <person name="Salamov A."/>
            <person name="Andreopoulos B."/>
            <person name="Baker S."/>
            <person name="Barry K."/>
            <person name="Bills G."/>
            <person name="Bluhm B."/>
            <person name="Cannon C."/>
            <person name="Castanera R."/>
            <person name="Culley D."/>
            <person name="Daum C."/>
            <person name="Ezra D."/>
            <person name="Gonzalez J."/>
            <person name="Henrissat B."/>
            <person name="Kuo A."/>
            <person name="Liang C."/>
            <person name="Lipzen A."/>
            <person name="Lutzoni F."/>
            <person name="Magnuson J."/>
            <person name="Mondo S."/>
            <person name="Nolan M."/>
            <person name="Ohm R."/>
            <person name="Pangilinan J."/>
            <person name="Park H.-J."/>
            <person name="Ramirez L."/>
            <person name="Alfaro M."/>
            <person name="Sun H."/>
            <person name="Tritt A."/>
            <person name="Yoshinaga Y."/>
            <person name="Zwiers L.-H."/>
            <person name="Turgeon B."/>
            <person name="Goodwin S."/>
            <person name="Spatafora J."/>
            <person name="Crous P."/>
            <person name="Grigoriev I."/>
        </authorList>
    </citation>
    <scope>NUCLEOTIDE SEQUENCE [LARGE SCALE GENOMIC DNA]</scope>
    <source>
        <strain evidence="3">CECT 20119</strain>
    </source>
</reference>
<dbReference type="AlphaFoldDB" id="A0A6A6GMR3"/>
<organism evidence="2 3">
    <name type="scientific">Elsinoe ampelina</name>
    <dbReference type="NCBI Taxonomy" id="302913"/>
    <lineage>
        <taxon>Eukaryota</taxon>
        <taxon>Fungi</taxon>
        <taxon>Dikarya</taxon>
        <taxon>Ascomycota</taxon>
        <taxon>Pezizomycotina</taxon>
        <taxon>Dothideomycetes</taxon>
        <taxon>Dothideomycetidae</taxon>
        <taxon>Myriangiales</taxon>
        <taxon>Elsinoaceae</taxon>
        <taxon>Elsinoe</taxon>
    </lineage>
</organism>
<dbReference type="EMBL" id="ML992502">
    <property type="protein sequence ID" value="KAF2227064.1"/>
    <property type="molecule type" value="Genomic_DNA"/>
</dbReference>
<evidence type="ECO:0000313" key="3">
    <source>
        <dbReference type="Proteomes" id="UP000799538"/>
    </source>
</evidence>
<sequence length="186" mass="21663">MSPEPRSRRSQAEYPGCEGGDPNLEQLLSTLGVDEGRRRQLCMTHNRRVVKIQEDRHFYYGLYQHLTRHPRVQLEQGISRFLMDKEEENRRMETAFEQRISKVLALSAVSHKGNGMSGFDTQCRLLWAMSEVLHSLLKVESEKKQSAWRSRIERELAKHEAKAAAEKHVGVRRSARIRARKIANKR</sequence>
<keyword evidence="3" id="KW-1185">Reference proteome</keyword>
<feature type="region of interest" description="Disordered" evidence="1">
    <location>
        <begin position="1"/>
        <end position="21"/>
    </location>
</feature>
<protein>
    <submittedName>
        <fullName evidence="2">Uncharacterized protein</fullName>
    </submittedName>
</protein>
<evidence type="ECO:0000256" key="1">
    <source>
        <dbReference type="SAM" id="MobiDB-lite"/>
    </source>
</evidence>
<proteinExistence type="predicted"/>
<accession>A0A6A6GMR3</accession>
<name>A0A6A6GMR3_9PEZI</name>
<dbReference type="Proteomes" id="UP000799538">
    <property type="component" value="Unassembled WGS sequence"/>
</dbReference>
<feature type="compositionally biased region" description="Basic and acidic residues" evidence="1">
    <location>
        <begin position="1"/>
        <end position="11"/>
    </location>
</feature>
<gene>
    <name evidence="2" type="ORF">BDZ85DRAFT_278966</name>
</gene>